<evidence type="ECO:0000256" key="1">
    <source>
        <dbReference type="ARBA" id="ARBA00005695"/>
    </source>
</evidence>
<dbReference type="PIRSF" id="PIRSF002741">
    <property type="entry name" value="MppA"/>
    <property type="match status" value="1"/>
</dbReference>
<comment type="caution">
    <text evidence="5">The sequence shown here is derived from an EMBL/GenBank/DDBJ whole genome shotgun (WGS) entry which is preliminary data.</text>
</comment>
<gene>
    <name evidence="5" type="ORF">A6M21_08555</name>
</gene>
<keyword evidence="2" id="KW-0813">Transport</keyword>
<evidence type="ECO:0000256" key="3">
    <source>
        <dbReference type="ARBA" id="ARBA00022729"/>
    </source>
</evidence>
<keyword evidence="6" id="KW-1185">Reference proteome</keyword>
<dbReference type="Gene3D" id="3.40.190.10">
    <property type="entry name" value="Periplasmic binding protein-like II"/>
    <property type="match status" value="1"/>
</dbReference>
<accession>A0A1B7LFL3</accession>
<dbReference type="AlphaFoldDB" id="A0A1B7LFL3"/>
<dbReference type="InterPro" id="IPR000914">
    <property type="entry name" value="SBP_5_dom"/>
</dbReference>
<keyword evidence="3" id="KW-0732">Signal</keyword>
<dbReference type="SUPFAM" id="SSF53850">
    <property type="entry name" value="Periplasmic binding protein-like II"/>
    <property type="match status" value="1"/>
</dbReference>
<dbReference type="InterPro" id="IPR039424">
    <property type="entry name" value="SBP_5"/>
</dbReference>
<dbReference type="Gene3D" id="3.90.76.10">
    <property type="entry name" value="Dipeptide-binding Protein, Domain 1"/>
    <property type="match status" value="1"/>
</dbReference>
<dbReference type="GO" id="GO:0042597">
    <property type="term" value="C:periplasmic space"/>
    <property type="evidence" value="ECO:0007669"/>
    <property type="project" value="UniProtKB-ARBA"/>
</dbReference>
<organism evidence="5 6">
    <name type="scientific">Desulfotomaculum copahuensis</name>
    <dbReference type="NCBI Taxonomy" id="1838280"/>
    <lineage>
        <taxon>Bacteria</taxon>
        <taxon>Bacillati</taxon>
        <taxon>Bacillota</taxon>
        <taxon>Clostridia</taxon>
        <taxon>Eubacteriales</taxon>
        <taxon>Desulfotomaculaceae</taxon>
        <taxon>Desulfotomaculum</taxon>
    </lineage>
</organism>
<evidence type="ECO:0000313" key="5">
    <source>
        <dbReference type="EMBL" id="OAT82934.1"/>
    </source>
</evidence>
<evidence type="ECO:0000313" key="6">
    <source>
        <dbReference type="Proteomes" id="UP000078532"/>
    </source>
</evidence>
<dbReference type="STRING" id="1838280.A6M21_08555"/>
<dbReference type="PANTHER" id="PTHR30290">
    <property type="entry name" value="PERIPLASMIC BINDING COMPONENT OF ABC TRANSPORTER"/>
    <property type="match status" value="1"/>
</dbReference>
<dbReference type="Pfam" id="PF00496">
    <property type="entry name" value="SBP_bac_5"/>
    <property type="match status" value="1"/>
</dbReference>
<dbReference type="GO" id="GO:0043190">
    <property type="term" value="C:ATP-binding cassette (ABC) transporter complex"/>
    <property type="evidence" value="ECO:0007669"/>
    <property type="project" value="InterPro"/>
</dbReference>
<dbReference type="GO" id="GO:1904680">
    <property type="term" value="F:peptide transmembrane transporter activity"/>
    <property type="evidence" value="ECO:0007669"/>
    <property type="project" value="TreeGrafter"/>
</dbReference>
<sequence>MVYLRTADAVTLDPARAADHASAQVLANIFEGLVRFKPGTTEIEPCLAKSWDISPDGLQWTFHLRPGVTFQDGTPCNAGAVKYSVERLLSEQVPAPSPYATFVFGPVKSVDAPDNLTVRFTLRYPYAPFLHNLAMPLAAPVVSPAAVKKYGPAFAVHPVGTGPLMFQSWQPGGEIILTANPSYWGPKPSLPGVIFRVVADRAERLKELQNGRADVAEDVSPADLPALTGRGFQILRTTGLDISYLGFFTNKAPFSDPRLREAACRAIDAAAITAALFPGQAVTATGPLPPGVLGQANSPAQYSFDLAKARQDLAGAGYPDGINITMITYSGSRLYNPAGGEKLAGALAGQLERAGFHCRIKAYPWEEYKKALYREEGDAFVYGWTGDNGDPDNFLYALLASPQISCGLNASHYRNREVDTLLLTAQRTADPVLRAKIYHDALQQIVRDAPLYFLNHSLLLTAAGRHIQGLVIQPGDIPVLSAVHRK</sequence>
<evidence type="ECO:0000259" key="4">
    <source>
        <dbReference type="Pfam" id="PF00496"/>
    </source>
</evidence>
<dbReference type="PANTHER" id="PTHR30290:SF9">
    <property type="entry name" value="OLIGOPEPTIDE-BINDING PROTEIN APPA"/>
    <property type="match status" value="1"/>
</dbReference>
<dbReference type="CDD" id="cd08493">
    <property type="entry name" value="PBP2_DppA_like"/>
    <property type="match status" value="1"/>
</dbReference>
<dbReference type="Proteomes" id="UP000078532">
    <property type="component" value="Unassembled WGS sequence"/>
</dbReference>
<dbReference type="GO" id="GO:0015833">
    <property type="term" value="P:peptide transport"/>
    <property type="evidence" value="ECO:0007669"/>
    <property type="project" value="TreeGrafter"/>
</dbReference>
<dbReference type="InterPro" id="IPR030678">
    <property type="entry name" value="Peptide/Ni-bd"/>
</dbReference>
<evidence type="ECO:0000256" key="2">
    <source>
        <dbReference type="ARBA" id="ARBA00022448"/>
    </source>
</evidence>
<proteinExistence type="inferred from homology"/>
<name>A0A1B7LFL3_9FIRM</name>
<comment type="similarity">
    <text evidence="1">Belongs to the bacterial solute-binding protein 5 family.</text>
</comment>
<protein>
    <recommendedName>
        <fullName evidence="4">Solute-binding protein family 5 domain-containing protein</fullName>
    </recommendedName>
</protein>
<reference evidence="5 6" key="1">
    <citation type="submission" date="2016-04" db="EMBL/GenBank/DDBJ databases">
        <authorList>
            <person name="Evans L.H."/>
            <person name="Alamgir A."/>
            <person name="Owens N."/>
            <person name="Weber N.D."/>
            <person name="Virtaneva K."/>
            <person name="Barbian K."/>
            <person name="Babar A."/>
            <person name="Rosenke K."/>
        </authorList>
    </citation>
    <scope>NUCLEOTIDE SEQUENCE [LARGE SCALE GENOMIC DNA]</scope>
    <source>
        <strain evidence="5 6">LMa1</strain>
    </source>
</reference>
<dbReference type="Gene3D" id="3.10.105.10">
    <property type="entry name" value="Dipeptide-binding Protein, Domain 3"/>
    <property type="match status" value="1"/>
</dbReference>
<feature type="domain" description="Solute-binding protein family 5" evidence="4">
    <location>
        <begin position="42"/>
        <end position="402"/>
    </location>
</feature>
<dbReference type="EMBL" id="LYVF01000127">
    <property type="protein sequence ID" value="OAT82934.1"/>
    <property type="molecule type" value="Genomic_DNA"/>
</dbReference>